<organism evidence="1 2">
    <name type="scientific">Cyphomyrmex costatus</name>
    <dbReference type="NCBI Taxonomy" id="456900"/>
    <lineage>
        <taxon>Eukaryota</taxon>
        <taxon>Metazoa</taxon>
        <taxon>Ecdysozoa</taxon>
        <taxon>Arthropoda</taxon>
        <taxon>Hexapoda</taxon>
        <taxon>Insecta</taxon>
        <taxon>Pterygota</taxon>
        <taxon>Neoptera</taxon>
        <taxon>Endopterygota</taxon>
        <taxon>Hymenoptera</taxon>
        <taxon>Apocrita</taxon>
        <taxon>Aculeata</taxon>
        <taxon>Formicoidea</taxon>
        <taxon>Formicidae</taxon>
        <taxon>Myrmicinae</taxon>
        <taxon>Cyphomyrmex</taxon>
    </lineage>
</organism>
<dbReference type="Proteomes" id="UP000078542">
    <property type="component" value="Unassembled WGS sequence"/>
</dbReference>
<dbReference type="EMBL" id="KQ976750">
    <property type="protein sequence ID" value="KYN08669.1"/>
    <property type="molecule type" value="Genomic_DNA"/>
</dbReference>
<evidence type="ECO:0000313" key="2">
    <source>
        <dbReference type="Proteomes" id="UP000078542"/>
    </source>
</evidence>
<accession>A0A195D899</accession>
<name>A0A195D899_9HYME</name>
<dbReference type="AlphaFoldDB" id="A0A195D899"/>
<proteinExistence type="predicted"/>
<sequence length="112" mass="12527">MSARDDAFDCRTSSCLVSTQLLRVPSCKAVRSVNLDCCDIDFSRWTEHVRASLAVPRWRTPRTCHNNGSVVATNKGNACRADSRASGSSSISSLPHRMRESRIKREILIRYA</sequence>
<protein>
    <submittedName>
        <fullName evidence="1">Uncharacterized protein</fullName>
    </submittedName>
</protein>
<reference evidence="1 2" key="1">
    <citation type="submission" date="2016-03" db="EMBL/GenBank/DDBJ databases">
        <title>Cyphomyrmex costatus WGS genome.</title>
        <authorList>
            <person name="Nygaard S."/>
            <person name="Hu H."/>
            <person name="Boomsma J."/>
            <person name="Zhang G."/>
        </authorList>
    </citation>
    <scope>NUCLEOTIDE SEQUENCE [LARGE SCALE GENOMIC DNA]</scope>
    <source>
        <strain evidence="1">MS0001</strain>
        <tissue evidence="1">Whole body</tissue>
    </source>
</reference>
<evidence type="ECO:0000313" key="1">
    <source>
        <dbReference type="EMBL" id="KYN08669.1"/>
    </source>
</evidence>
<keyword evidence="2" id="KW-1185">Reference proteome</keyword>
<gene>
    <name evidence="1" type="ORF">ALC62_00340</name>
</gene>